<evidence type="ECO:0000256" key="2">
    <source>
        <dbReference type="ARBA" id="ARBA00011955"/>
    </source>
</evidence>
<proteinExistence type="inferred from homology"/>
<dbReference type="HOGENOM" id="CLU_044403_1_1_6"/>
<keyword evidence="6 11" id="KW-0479">Metal-binding</keyword>
<comment type="cofactor">
    <cofactor evidence="12">
        <name>Mg(2+)</name>
        <dbReference type="ChEBI" id="CHEBI:18420"/>
    </cofactor>
    <cofactor evidence="12">
        <name>Mn(2+)</name>
        <dbReference type="ChEBI" id="CHEBI:29035"/>
    </cofactor>
    <text evidence="12">Magnesium. Can also use manganese.</text>
</comment>
<feature type="binding site" evidence="12">
    <location>
        <position position="202"/>
    </location>
    <ligand>
        <name>Mg(2+)</name>
        <dbReference type="ChEBI" id="CHEBI:18420"/>
    </ligand>
</feature>
<evidence type="ECO:0000256" key="7">
    <source>
        <dbReference type="ARBA" id="ARBA00022827"/>
    </source>
</evidence>
<evidence type="ECO:0000256" key="3">
    <source>
        <dbReference type="ARBA" id="ARBA00016337"/>
    </source>
</evidence>
<evidence type="ECO:0000313" key="13">
    <source>
        <dbReference type="EMBL" id="ADN77101.1"/>
    </source>
</evidence>
<dbReference type="Gene3D" id="3.10.520.10">
    <property type="entry name" value="ApbE-like domains"/>
    <property type="match status" value="1"/>
</dbReference>
<gene>
    <name evidence="13" type="ordered locus">Fbal_2899</name>
</gene>
<comment type="similarity">
    <text evidence="1 11">Belongs to the ApbE family.</text>
</comment>
<dbReference type="KEGG" id="fbl:Fbal_2899"/>
<dbReference type="GO" id="GO:0046872">
    <property type="term" value="F:metal ion binding"/>
    <property type="evidence" value="ECO:0007669"/>
    <property type="project" value="UniProtKB-UniRule"/>
</dbReference>
<dbReference type="STRING" id="550540.Fbal_2899"/>
<accession>E1SSU7</accession>
<evidence type="ECO:0000256" key="6">
    <source>
        <dbReference type="ARBA" id="ARBA00022723"/>
    </source>
</evidence>
<feature type="binding site" evidence="12">
    <location>
        <position position="332"/>
    </location>
    <ligand>
        <name>Mg(2+)</name>
        <dbReference type="ChEBI" id="CHEBI:18420"/>
    </ligand>
</feature>
<keyword evidence="7 11" id="KW-0274">FAD</keyword>
<reference evidence="13 14" key="1">
    <citation type="journal article" date="2010" name="Stand. Genomic Sci.">
        <title>Complete genome sequence of Ferrimonas balearica type strain (PAT).</title>
        <authorList>
            <person name="Nolan M."/>
            <person name="Sikorski J."/>
            <person name="Davenport K."/>
            <person name="Lucas S."/>
            <person name="Glavina Del Rio T."/>
            <person name="Tice H."/>
            <person name="Cheng J."/>
            <person name="Goodwin L."/>
            <person name="Pitluck S."/>
            <person name="Liolios K."/>
            <person name="Ivanova N."/>
            <person name="Mavromatis K."/>
            <person name="Ovchinnikova G."/>
            <person name="Pati A."/>
            <person name="Chen A."/>
            <person name="Palaniappan K."/>
            <person name="Land M."/>
            <person name="Hauser L."/>
            <person name="Chang Y."/>
            <person name="Jeffries C."/>
            <person name="Tapia R."/>
            <person name="Brettin T."/>
            <person name="Detter J."/>
            <person name="Han C."/>
            <person name="Yasawong M."/>
            <person name="Rohde M."/>
            <person name="Tindall B."/>
            <person name="Goker M."/>
            <person name="Woyke T."/>
            <person name="Bristow J."/>
            <person name="Eisen J."/>
            <person name="Markowitz V."/>
            <person name="Hugenholtz P."/>
            <person name="Kyrpides N."/>
            <person name="Klenk H."/>
            <person name="Lapidus A."/>
        </authorList>
    </citation>
    <scope>NUCLEOTIDE SEQUENCE [LARGE SCALE GENOMIC DNA]</scope>
    <source>
        <strain evidence="14">DSM 9799 / CCM 4581 / KCTC 23876 / PAT</strain>
    </source>
</reference>
<dbReference type="Pfam" id="PF02424">
    <property type="entry name" value="ApbE"/>
    <property type="match status" value="1"/>
</dbReference>
<dbReference type="AlphaFoldDB" id="E1SSU7"/>
<evidence type="ECO:0000256" key="5">
    <source>
        <dbReference type="ARBA" id="ARBA00022679"/>
    </source>
</evidence>
<dbReference type="PIRSF" id="PIRSF006268">
    <property type="entry name" value="ApbE"/>
    <property type="match status" value="1"/>
</dbReference>
<evidence type="ECO:0000256" key="9">
    <source>
        <dbReference type="ARBA" id="ARBA00031306"/>
    </source>
</evidence>
<dbReference type="InterPro" id="IPR003374">
    <property type="entry name" value="ApbE-like_sf"/>
</dbReference>
<evidence type="ECO:0000256" key="8">
    <source>
        <dbReference type="ARBA" id="ARBA00022842"/>
    </source>
</evidence>
<comment type="catalytic activity">
    <reaction evidence="10 11">
        <text>L-threonyl-[protein] + FAD = FMN-L-threonyl-[protein] + AMP + H(+)</text>
        <dbReference type="Rhea" id="RHEA:36847"/>
        <dbReference type="Rhea" id="RHEA-COMP:11060"/>
        <dbReference type="Rhea" id="RHEA-COMP:11061"/>
        <dbReference type="ChEBI" id="CHEBI:15378"/>
        <dbReference type="ChEBI" id="CHEBI:30013"/>
        <dbReference type="ChEBI" id="CHEBI:57692"/>
        <dbReference type="ChEBI" id="CHEBI:74257"/>
        <dbReference type="ChEBI" id="CHEBI:456215"/>
        <dbReference type="EC" id="2.7.1.180"/>
    </reaction>
</comment>
<organism evidence="13 14">
    <name type="scientific">Ferrimonas balearica (strain DSM 9799 / CCM 4581 / KCTC 23876 / PAT)</name>
    <dbReference type="NCBI Taxonomy" id="550540"/>
    <lineage>
        <taxon>Bacteria</taxon>
        <taxon>Pseudomonadati</taxon>
        <taxon>Pseudomonadota</taxon>
        <taxon>Gammaproteobacteria</taxon>
        <taxon>Alteromonadales</taxon>
        <taxon>Ferrimonadaceae</taxon>
        <taxon>Ferrimonas</taxon>
    </lineage>
</organism>
<sequence>MPASPVFSNADVIADQLPAKTSERNQFDTQCELDGIISETSGYTNLTTLKYFGTSIAIQVYDAGEGDAKQALCDSLATIKRLHQQGSDYQTYDGVVNIRSINNAPTEVHKIDPELTELIQAGIDWHRISKGYFNIAVGPVVQQWRQKRNACAEPEAADNGCSLPSPQAIENASKYTDISKINLDVDANTVTLGEGMSLDLGGIAKGWMAEKVKDQLVAAGMRSFVINAGGNIRHWGRHPQGRAFVTAIEDPVCKKYDFQPSQCQQLEGQFHEIVAGENLTIVSSGNYLKYYRVGDKEYHHIINPNTGYPKTEGVSVSVVMNEQHIYADVLSTTLFLMPMKEAMDMAESIPYLEAVWYLDEQGNKVSTSGFEKYQIEMN</sequence>
<feature type="binding site" evidence="12">
    <location>
        <position position="328"/>
    </location>
    <ligand>
        <name>Mg(2+)</name>
        <dbReference type="ChEBI" id="CHEBI:18420"/>
    </ligand>
</feature>
<keyword evidence="4 11" id="KW-0285">Flavoprotein</keyword>
<dbReference type="PANTHER" id="PTHR30040:SF2">
    <property type="entry name" value="FAD:PROTEIN FMN TRANSFERASE"/>
    <property type="match status" value="1"/>
</dbReference>
<dbReference type="EC" id="2.7.1.180" evidence="2 11"/>
<evidence type="ECO:0000256" key="4">
    <source>
        <dbReference type="ARBA" id="ARBA00022630"/>
    </source>
</evidence>
<dbReference type="EMBL" id="CP002209">
    <property type="protein sequence ID" value="ADN77101.1"/>
    <property type="molecule type" value="Genomic_DNA"/>
</dbReference>
<dbReference type="eggNOG" id="COG1477">
    <property type="taxonomic scope" value="Bacteria"/>
</dbReference>
<keyword evidence="13" id="KW-0449">Lipoprotein</keyword>
<evidence type="ECO:0000256" key="11">
    <source>
        <dbReference type="PIRNR" id="PIRNR006268"/>
    </source>
</evidence>
<name>E1SSU7_FERBD</name>
<keyword evidence="14" id="KW-1185">Reference proteome</keyword>
<dbReference type="GO" id="GO:0016740">
    <property type="term" value="F:transferase activity"/>
    <property type="evidence" value="ECO:0007669"/>
    <property type="project" value="UniProtKB-UniRule"/>
</dbReference>
<keyword evidence="8 11" id="KW-0460">Magnesium</keyword>
<evidence type="ECO:0000313" key="14">
    <source>
        <dbReference type="Proteomes" id="UP000006683"/>
    </source>
</evidence>
<dbReference type="InterPro" id="IPR024932">
    <property type="entry name" value="ApbE"/>
</dbReference>
<protein>
    <recommendedName>
        <fullName evidence="3 11">FAD:protein FMN transferase</fullName>
        <ecNumber evidence="2 11">2.7.1.180</ecNumber>
    </recommendedName>
    <alternativeName>
        <fullName evidence="9 11">Flavin transferase</fullName>
    </alternativeName>
</protein>
<dbReference type="PANTHER" id="PTHR30040">
    <property type="entry name" value="THIAMINE BIOSYNTHESIS LIPOPROTEIN APBE"/>
    <property type="match status" value="1"/>
</dbReference>
<evidence type="ECO:0000256" key="12">
    <source>
        <dbReference type="PIRSR" id="PIRSR006268-2"/>
    </source>
</evidence>
<evidence type="ECO:0000256" key="1">
    <source>
        <dbReference type="ARBA" id="ARBA00008282"/>
    </source>
</evidence>
<dbReference type="SUPFAM" id="SSF143631">
    <property type="entry name" value="ApbE-like"/>
    <property type="match status" value="1"/>
</dbReference>
<keyword evidence="5 11" id="KW-0808">Transferase</keyword>
<dbReference type="Proteomes" id="UP000006683">
    <property type="component" value="Chromosome"/>
</dbReference>
<evidence type="ECO:0000256" key="10">
    <source>
        <dbReference type="ARBA" id="ARBA00048540"/>
    </source>
</evidence>